<evidence type="ECO:0000313" key="2">
    <source>
        <dbReference type="EMBL" id="CAF0722253.1"/>
    </source>
</evidence>
<dbReference type="AlphaFoldDB" id="A0A813MCR3"/>
<accession>A0A813MCR3</accession>
<comment type="caution">
    <text evidence="2">The sequence shown here is derived from an EMBL/GenBank/DDBJ whole genome shotgun (WGS) entry which is preliminary data.</text>
</comment>
<keyword evidence="1" id="KW-0175">Coiled coil</keyword>
<protein>
    <submittedName>
        <fullName evidence="2">Uncharacterized protein</fullName>
    </submittedName>
</protein>
<sequence length="176" mass="20725">MKSPEYYGTGRFRTGLSDLRDTCFINFCFKDINGYSLPYETEQNYNELKKINENLQQCQKENNEMKKIIARLEKEIREKEIKNINLLLTADTDQGGVNGYSLPYETEQNYNELKKINENLQQCQKENNEMKKIIARLEKEIREKEIKNIDLLLTADIDQGGLTHSILYLFNSFYVS</sequence>
<evidence type="ECO:0000256" key="1">
    <source>
        <dbReference type="SAM" id="Coils"/>
    </source>
</evidence>
<reference evidence="2" key="1">
    <citation type="submission" date="2021-02" db="EMBL/GenBank/DDBJ databases">
        <authorList>
            <person name="Nowell W R."/>
        </authorList>
    </citation>
    <scope>NUCLEOTIDE SEQUENCE</scope>
</reference>
<name>A0A813MCR3_9BILA</name>
<organism evidence="2 3">
    <name type="scientific">Adineta steineri</name>
    <dbReference type="NCBI Taxonomy" id="433720"/>
    <lineage>
        <taxon>Eukaryota</taxon>
        <taxon>Metazoa</taxon>
        <taxon>Spiralia</taxon>
        <taxon>Gnathifera</taxon>
        <taxon>Rotifera</taxon>
        <taxon>Eurotatoria</taxon>
        <taxon>Bdelloidea</taxon>
        <taxon>Adinetida</taxon>
        <taxon>Adinetidae</taxon>
        <taxon>Adineta</taxon>
    </lineage>
</organism>
<dbReference type="Proteomes" id="UP000663860">
    <property type="component" value="Unassembled WGS sequence"/>
</dbReference>
<dbReference type="EMBL" id="CAJNOE010000009">
    <property type="protein sequence ID" value="CAF0722253.1"/>
    <property type="molecule type" value="Genomic_DNA"/>
</dbReference>
<evidence type="ECO:0000313" key="3">
    <source>
        <dbReference type="Proteomes" id="UP000663860"/>
    </source>
</evidence>
<feature type="coiled-coil region" evidence="1">
    <location>
        <begin position="41"/>
        <end position="154"/>
    </location>
</feature>
<proteinExistence type="predicted"/>
<gene>
    <name evidence="2" type="ORF">IZO911_LOCUS2042</name>
</gene>